<dbReference type="AlphaFoldDB" id="A0A498RG36"/>
<sequence>MILSDKTINTQLFMQWLQVMATDMERHHGDLYFEGAAKSYHLTLQILQSGLFDRKESENA</sequence>
<proteinExistence type="predicted"/>
<dbReference type="EMBL" id="UPPP01000133">
    <property type="protein sequence ID" value="VBB09770.1"/>
    <property type="molecule type" value="Genomic_DNA"/>
</dbReference>
<evidence type="ECO:0000313" key="1">
    <source>
        <dbReference type="EMBL" id="VBB09770.1"/>
    </source>
</evidence>
<keyword evidence="2" id="KW-1185">Reference proteome</keyword>
<evidence type="ECO:0000313" key="2">
    <source>
        <dbReference type="Proteomes" id="UP000277811"/>
    </source>
</evidence>
<reference evidence="1 2" key="1">
    <citation type="submission" date="2018-06" db="EMBL/GenBank/DDBJ databases">
        <authorList>
            <person name="Strepis N."/>
        </authorList>
    </citation>
    <scope>NUCLEOTIDE SEQUENCE [LARGE SCALE GENOMIC DNA]</scope>
    <source>
        <strain evidence="1">LUCI</strain>
    </source>
</reference>
<dbReference type="OrthoDB" id="3057540at2"/>
<dbReference type="RefSeq" id="WP_122630613.1">
    <property type="nucleotide sequence ID" value="NZ_UPPP01000133.1"/>
</dbReference>
<dbReference type="Proteomes" id="UP000277811">
    <property type="component" value="Unassembled WGS sequence"/>
</dbReference>
<accession>A0A498RG36</accession>
<gene>
    <name evidence="1" type="ORF">LUCI_5068</name>
</gene>
<protein>
    <submittedName>
        <fullName evidence="1">Uncharacterized protein</fullName>
    </submittedName>
</protein>
<name>A0A498RG36_9FIRM</name>
<organism evidence="1 2">
    <name type="scientific">Lucifera butyrica</name>
    <dbReference type="NCBI Taxonomy" id="1351585"/>
    <lineage>
        <taxon>Bacteria</taxon>
        <taxon>Bacillati</taxon>
        <taxon>Bacillota</taxon>
        <taxon>Negativicutes</taxon>
        <taxon>Veillonellales</taxon>
        <taxon>Veillonellaceae</taxon>
        <taxon>Lucifera</taxon>
    </lineage>
</organism>